<dbReference type="AlphaFoldDB" id="A0A556MU95"/>
<dbReference type="PANTHER" id="PTHR47197:SF3">
    <property type="entry name" value="DIHYDRO-HEME D1 DEHYDROGENASE"/>
    <property type="match status" value="1"/>
</dbReference>
<gene>
    <name evidence="3" type="ORF">FO440_04825</name>
</gene>
<evidence type="ECO:0000256" key="1">
    <source>
        <dbReference type="ARBA" id="ARBA00022801"/>
    </source>
</evidence>
<organism evidence="3 4">
    <name type="scientific">Mucilaginibacter corticis</name>
    <dbReference type="NCBI Taxonomy" id="2597670"/>
    <lineage>
        <taxon>Bacteria</taxon>
        <taxon>Pseudomonadati</taxon>
        <taxon>Bacteroidota</taxon>
        <taxon>Sphingobacteriia</taxon>
        <taxon>Sphingobacteriales</taxon>
        <taxon>Sphingobacteriaceae</taxon>
        <taxon>Mucilaginibacter</taxon>
    </lineage>
</organism>
<dbReference type="PANTHER" id="PTHR47197">
    <property type="entry name" value="PROTEIN NIRF"/>
    <property type="match status" value="1"/>
</dbReference>
<comment type="caution">
    <text evidence="3">The sequence shown here is derived from an EMBL/GenBank/DDBJ whole genome shotgun (WGS) entry which is preliminary data.</text>
</comment>
<dbReference type="InterPro" id="IPR011048">
    <property type="entry name" value="Haem_d1_sf"/>
</dbReference>
<reference evidence="3 4" key="1">
    <citation type="submission" date="2019-07" db="EMBL/GenBank/DDBJ databases">
        <authorList>
            <person name="Huq M.A."/>
        </authorList>
    </citation>
    <scope>NUCLEOTIDE SEQUENCE [LARGE SCALE GENOMIC DNA]</scope>
    <source>
        <strain evidence="3 4">MAH-19</strain>
    </source>
</reference>
<dbReference type="InterPro" id="IPR007312">
    <property type="entry name" value="Phosphoesterase"/>
</dbReference>
<keyword evidence="4" id="KW-1185">Reference proteome</keyword>
<dbReference type="OrthoDB" id="145213at2"/>
<dbReference type="SUPFAM" id="SSF53649">
    <property type="entry name" value="Alkaline phosphatase-like"/>
    <property type="match status" value="1"/>
</dbReference>
<feature type="signal peptide" evidence="2">
    <location>
        <begin position="1"/>
        <end position="25"/>
    </location>
</feature>
<dbReference type="Gene3D" id="3.40.720.10">
    <property type="entry name" value="Alkaline Phosphatase, subunit A"/>
    <property type="match status" value="1"/>
</dbReference>
<keyword evidence="2" id="KW-0732">Signal</keyword>
<protein>
    <submittedName>
        <fullName evidence="3">Bifunctional YncE family protein/alkaline phosphatase family protein</fullName>
    </submittedName>
</protein>
<dbReference type="InterPro" id="IPR015943">
    <property type="entry name" value="WD40/YVTN_repeat-like_dom_sf"/>
</dbReference>
<dbReference type="Pfam" id="PF04185">
    <property type="entry name" value="Phosphoesterase"/>
    <property type="match status" value="1"/>
</dbReference>
<dbReference type="EMBL" id="VLPK01000001">
    <property type="protein sequence ID" value="TSJ43516.1"/>
    <property type="molecule type" value="Genomic_DNA"/>
</dbReference>
<sequence>MKVPQSFLTKSLCLPFLLLFSQYLAAQAPATPERRKDVKAPADTSWNQLSAGDKMFVNSQIFNPAGLSLDLAKGTRILNLELAYQNKLLISKSNKGLAVINADNFKVLNQFEYEKGESGSMYGLAVGSDDSTVYFTGAQRNLYIGNISRSGGFKLTKEIDLSVDKKTTTPLGIGLVDDHIAYVALAIPNQVAVVAIDKGKVLDKIPVGVCPYAIVISKDKRYAFVSNFGGPNPKKEDRTEESAGTKVAVDDCSVALRGSVTVIDIQSRKVIHEIKTRIYPESMVLSPDGNLLYVTDDSGDGISVIDAQKFSVLHTIDTKPDPSLPYGSLTTGLAFSPNGKVLYAANAGNNSIALIDPKQPQKGPYGFIAGGGFPGAVCVTTHDLFIGNVTPLKQGSLQKVVLPANKTQLDNYTAKAEKGFHFIEMLRAQAEANLNARPKPVPVNVGEPSAIKHIVYIIRENKKFDQELGDFGKGNCDSALVEYAKPVTPNAHSLAEQFVLLDNYYCNGVNSSDGHQWATQGISSPYHEKDFSNGRCAYDFGTDPLCYAGCGFIWNHLLRKGISFRNFGEFDLADVTKGKTWTDLYNGWKDQTDSTWYKCGYQVKSLEKYSDLRFPGWNLTIPDQIRADVFVKALNEYEAKGSFPDFTIIYLPNDHTSGYDEHLPVPRAYVADNDQATGRVIQALSKSPFWKDMAIFVNEDDPQSGTDHVDGHRSVCFVAGPYVKRHTVINKFYNQSSVLHTICQIFGVQPMNQLVAMAPLMTECFKDSPDYTGYTSLTPAIAINEMNLPKKKITSKNTLKLAPLTARMDFSKPDLNDKDALIFSEYLWSTVHGDLPFPKAYFGPHGKGLKALGLKIDPQFKDDDD</sequence>
<feature type="chain" id="PRO_5021959662" evidence="2">
    <location>
        <begin position="26"/>
        <end position="865"/>
    </location>
</feature>
<keyword evidence="1" id="KW-0378">Hydrolase</keyword>
<dbReference type="Proteomes" id="UP000318733">
    <property type="component" value="Unassembled WGS sequence"/>
</dbReference>
<name>A0A556MU95_9SPHI</name>
<dbReference type="SUPFAM" id="SSF51004">
    <property type="entry name" value="C-terminal (heme d1) domain of cytochrome cd1-nitrite reductase"/>
    <property type="match status" value="1"/>
</dbReference>
<accession>A0A556MU95</accession>
<dbReference type="InterPro" id="IPR051200">
    <property type="entry name" value="Host-pathogen_enzymatic-act"/>
</dbReference>
<dbReference type="InterPro" id="IPR017850">
    <property type="entry name" value="Alkaline_phosphatase_core_sf"/>
</dbReference>
<evidence type="ECO:0000313" key="4">
    <source>
        <dbReference type="Proteomes" id="UP000318733"/>
    </source>
</evidence>
<evidence type="ECO:0000313" key="3">
    <source>
        <dbReference type="EMBL" id="TSJ43516.1"/>
    </source>
</evidence>
<dbReference type="GO" id="GO:0016788">
    <property type="term" value="F:hydrolase activity, acting on ester bonds"/>
    <property type="evidence" value="ECO:0007669"/>
    <property type="project" value="InterPro"/>
</dbReference>
<evidence type="ECO:0000256" key="2">
    <source>
        <dbReference type="SAM" id="SignalP"/>
    </source>
</evidence>
<dbReference type="Gene3D" id="2.130.10.10">
    <property type="entry name" value="YVTN repeat-like/Quinoprotein amine dehydrogenase"/>
    <property type="match status" value="2"/>
</dbReference>
<proteinExistence type="predicted"/>